<proteinExistence type="predicted"/>
<sequence>MDMKYYNGGFMIISDETELIYQTCISEGLSSIILTISNSVRPTFPDYWFFPWSNTNENESITKLINSRLRISKEEHEQAQCFLDTLIQEKRFSWPNVFRDLEDARFFKKQYLKGIENLEIISLNLSEEYWTDFLLNEREENDFECSIYHFLENALPFCINNHEMLGFDICGYSNNNFYSFIHNNLQTDFKKYGKNLNDLSLVANYEDAQYVIHLIDNQKIEAEEILWYPWLILKCS</sequence>
<dbReference type="EMBL" id="ACMP01000039">
    <property type="protein sequence ID" value="EEL72049.1"/>
    <property type="molecule type" value="Genomic_DNA"/>
</dbReference>
<accession>C2XQJ2</accession>
<gene>
    <name evidence="1" type="ORF">bcere0026_9490</name>
</gene>
<organism evidence="1">
    <name type="scientific">Bacillus mycoides</name>
    <dbReference type="NCBI Taxonomy" id="1405"/>
    <lineage>
        <taxon>Bacteria</taxon>
        <taxon>Bacillati</taxon>
        <taxon>Bacillota</taxon>
        <taxon>Bacilli</taxon>
        <taxon>Bacillales</taxon>
        <taxon>Bacillaceae</taxon>
        <taxon>Bacillus</taxon>
        <taxon>Bacillus cereus group</taxon>
    </lineage>
</organism>
<dbReference type="AlphaFoldDB" id="C2XQJ2"/>
<dbReference type="Proteomes" id="UP000001753">
    <property type="component" value="Chromosome"/>
</dbReference>
<reference evidence="1" key="1">
    <citation type="journal article" date="2012" name="Genome Res.">
        <title>Genomic characterization of the Bacillus cereus sensu lato species: Backdrop to the evolution of Bacillus anthracis.</title>
        <authorList>
            <person name="Zwick M.E."/>
            <person name="Joseph S.J."/>
            <person name="Didelot X."/>
            <person name="Chen P.E."/>
            <person name="Bishop-Lilly K.A."/>
            <person name="Stewart A.C."/>
            <person name="Willner K."/>
            <person name="Nolan N."/>
            <person name="Lentz S."/>
            <person name="Thomason M.K."/>
            <person name="Sozhamannan S."/>
            <person name="Mateczun A.J."/>
            <person name="Du L."/>
            <person name="Read T.D."/>
        </authorList>
    </citation>
    <scope>NUCLEOTIDE SEQUENCE [LARGE SCALE GENOMIC DNA]</scope>
    <source>
        <strain evidence="1">AH603</strain>
    </source>
</reference>
<name>C2XQJ2_BACMY</name>
<comment type="caution">
    <text evidence="1">The sequence shown here is derived from an EMBL/GenBank/DDBJ whole genome shotgun (WGS) entry which is preliminary data.</text>
</comment>
<protein>
    <submittedName>
        <fullName evidence="1">Uncharacterized protein</fullName>
    </submittedName>
</protein>
<dbReference type="HOGENOM" id="CLU_103247_0_0_9"/>
<evidence type="ECO:0000313" key="1">
    <source>
        <dbReference type="EMBL" id="EEL72049.1"/>
    </source>
</evidence>